<dbReference type="CDD" id="cd02513">
    <property type="entry name" value="CMP-NeuAc_Synthase"/>
    <property type="match status" value="1"/>
</dbReference>
<dbReference type="EMBL" id="JAMDMM010000036">
    <property type="protein sequence ID" value="MCY9609165.1"/>
    <property type="molecule type" value="Genomic_DNA"/>
</dbReference>
<dbReference type="Proteomes" id="UP001209276">
    <property type="component" value="Unassembled WGS sequence"/>
</dbReference>
<dbReference type="PANTHER" id="PTHR21485">
    <property type="entry name" value="HAD SUPERFAMILY MEMBERS CMAS AND KDSC"/>
    <property type="match status" value="1"/>
</dbReference>
<evidence type="ECO:0000313" key="3">
    <source>
        <dbReference type="Proteomes" id="UP000315377"/>
    </source>
</evidence>
<proteinExistence type="predicted"/>
<evidence type="ECO:0000313" key="1">
    <source>
        <dbReference type="EMBL" id="MCY9609165.1"/>
    </source>
</evidence>
<reference evidence="2 3" key="1">
    <citation type="submission" date="2019-07" db="EMBL/GenBank/DDBJ databases">
        <title>Paenibacillus thiaminolyticus NRRL B-4156.</title>
        <authorList>
            <person name="Hehnly C."/>
            <person name="Zhang L."/>
        </authorList>
    </citation>
    <scope>NUCLEOTIDE SEQUENCE [LARGE SCALE GENOMIC DNA]</scope>
    <source>
        <strain evidence="2 3">NRRL B-4156</strain>
    </source>
</reference>
<dbReference type="Pfam" id="PF02348">
    <property type="entry name" value="CTP_transf_3"/>
    <property type="match status" value="1"/>
</dbReference>
<accession>A0AAP9DUI5</accession>
<protein>
    <submittedName>
        <fullName evidence="2">Acylneuraminate cytidylyltransferase family protein</fullName>
    </submittedName>
</protein>
<dbReference type="EMBL" id="CP041405">
    <property type="protein sequence ID" value="QDM44545.1"/>
    <property type="molecule type" value="Genomic_DNA"/>
</dbReference>
<evidence type="ECO:0000313" key="4">
    <source>
        <dbReference type="Proteomes" id="UP001209276"/>
    </source>
</evidence>
<name>A0AAP9DUI5_PANTH</name>
<reference evidence="1 4" key="2">
    <citation type="submission" date="2022-05" db="EMBL/GenBank/DDBJ databases">
        <title>Genome Sequencing of Bee-Associated Microbes.</title>
        <authorList>
            <person name="Dunlap C."/>
        </authorList>
    </citation>
    <scope>NUCLEOTIDE SEQUENCE [LARGE SCALE GENOMIC DNA]</scope>
    <source>
        <strain evidence="1 4">NRRL B-14613</strain>
    </source>
</reference>
<keyword evidence="2" id="KW-0808">Transferase</keyword>
<dbReference type="PANTHER" id="PTHR21485:SF6">
    <property type="entry name" value="N-ACYLNEURAMINATE CYTIDYLYLTRANSFERASE-RELATED"/>
    <property type="match status" value="1"/>
</dbReference>
<organism evidence="2 3">
    <name type="scientific">Paenibacillus thiaminolyticus</name>
    <name type="common">Bacillus thiaminolyticus</name>
    <dbReference type="NCBI Taxonomy" id="49283"/>
    <lineage>
        <taxon>Bacteria</taxon>
        <taxon>Bacillati</taxon>
        <taxon>Bacillota</taxon>
        <taxon>Bacilli</taxon>
        <taxon>Bacillales</taxon>
        <taxon>Paenibacillaceae</taxon>
        <taxon>Paenibacillus</taxon>
    </lineage>
</organism>
<gene>
    <name evidence="2" type="ORF">FLT43_14565</name>
    <name evidence="1" type="ORF">M5W83_18635</name>
</gene>
<dbReference type="Gene3D" id="3.90.550.10">
    <property type="entry name" value="Spore Coat Polysaccharide Biosynthesis Protein SpsA, Chain A"/>
    <property type="match status" value="1"/>
</dbReference>
<dbReference type="Proteomes" id="UP000315377">
    <property type="component" value="Chromosome"/>
</dbReference>
<dbReference type="RefSeq" id="WP_087440217.1">
    <property type="nucleotide sequence ID" value="NZ_CABMNB010000003.1"/>
</dbReference>
<dbReference type="InterPro" id="IPR050793">
    <property type="entry name" value="CMP-NeuNAc_synthase"/>
</dbReference>
<keyword evidence="4" id="KW-1185">Reference proteome</keyword>
<keyword evidence="2" id="KW-0548">Nucleotidyltransferase</keyword>
<sequence>MNILITVCGRAGSKGVKGKNTKIFNGYPLVLYTFSVIDLLMEQLNHYVDVAINTDSMEIIELTKSFRNFILVNREQALAGEHVSKLNVIRDTLLKTSDYTGINYDLVLDLDITSPIRTVNDIIRVIDLKNENKDLDVVFSVVRSRRSPFFNMVKDEAGKARLVQEARYTARQQVPQTYDMNASIYAYDPSYLITAEHLFDGNCGMVEMEDTLVLDIDCEQDFQWMEYIYIKLLQDNKGFEEVYINIKNIYDYKSNINISIDNASSQ</sequence>
<dbReference type="InterPro" id="IPR003329">
    <property type="entry name" value="Cytidylyl_trans"/>
</dbReference>
<dbReference type="AlphaFoldDB" id="A0AAP9DUI5"/>
<dbReference type="SUPFAM" id="SSF53448">
    <property type="entry name" value="Nucleotide-diphospho-sugar transferases"/>
    <property type="match status" value="1"/>
</dbReference>
<evidence type="ECO:0000313" key="2">
    <source>
        <dbReference type="EMBL" id="QDM44545.1"/>
    </source>
</evidence>
<dbReference type="GeneID" id="76997184"/>
<dbReference type="GO" id="GO:0008781">
    <property type="term" value="F:N-acylneuraminate cytidylyltransferase activity"/>
    <property type="evidence" value="ECO:0007669"/>
    <property type="project" value="TreeGrafter"/>
</dbReference>
<dbReference type="InterPro" id="IPR029044">
    <property type="entry name" value="Nucleotide-diphossugar_trans"/>
</dbReference>